<protein>
    <submittedName>
        <fullName evidence="1">Uncharacterized protein</fullName>
    </submittedName>
</protein>
<organism evidence="1 2">
    <name type="scientific">Haemonchus placei</name>
    <name type="common">Barber's pole worm</name>
    <dbReference type="NCBI Taxonomy" id="6290"/>
    <lineage>
        <taxon>Eukaryota</taxon>
        <taxon>Metazoa</taxon>
        <taxon>Ecdysozoa</taxon>
        <taxon>Nematoda</taxon>
        <taxon>Chromadorea</taxon>
        <taxon>Rhabditida</taxon>
        <taxon>Rhabditina</taxon>
        <taxon>Rhabditomorpha</taxon>
        <taxon>Strongyloidea</taxon>
        <taxon>Trichostrongylidae</taxon>
        <taxon>Haemonchus</taxon>
    </lineage>
</organism>
<reference evidence="1 2" key="1">
    <citation type="submission" date="2018-11" db="EMBL/GenBank/DDBJ databases">
        <authorList>
            <consortium name="Pathogen Informatics"/>
        </authorList>
    </citation>
    <scope>NUCLEOTIDE SEQUENCE [LARGE SCALE GENOMIC DNA]</scope>
    <source>
        <strain evidence="1 2">MHpl1</strain>
    </source>
</reference>
<name>A0A3P7XJR4_HAEPC</name>
<gene>
    <name evidence="1" type="ORF">HPLM_LOCUS19026</name>
</gene>
<proteinExistence type="predicted"/>
<evidence type="ECO:0000313" key="1">
    <source>
        <dbReference type="EMBL" id="VDO74590.1"/>
    </source>
</evidence>
<accession>A0A3P7XJR4</accession>
<dbReference type="EMBL" id="UZAF01020995">
    <property type="protein sequence ID" value="VDO74590.1"/>
    <property type="molecule type" value="Genomic_DNA"/>
</dbReference>
<dbReference type="AlphaFoldDB" id="A0A3P7XJR4"/>
<keyword evidence="2" id="KW-1185">Reference proteome</keyword>
<dbReference type="Proteomes" id="UP000268014">
    <property type="component" value="Unassembled WGS sequence"/>
</dbReference>
<sequence>MPQPSPNGTKDTRKSSKCVLFAMKLVCNLIKKRADPKDGDQHKIDLGGDAQSLWYSGSV</sequence>
<evidence type="ECO:0000313" key="2">
    <source>
        <dbReference type="Proteomes" id="UP000268014"/>
    </source>
</evidence>